<dbReference type="Pfam" id="PF00149">
    <property type="entry name" value="Metallophos"/>
    <property type="match status" value="1"/>
</dbReference>
<evidence type="ECO:0000259" key="1">
    <source>
        <dbReference type="Pfam" id="PF00149"/>
    </source>
</evidence>
<dbReference type="CDD" id="cd07383">
    <property type="entry name" value="MPP_Dcr2"/>
    <property type="match status" value="1"/>
</dbReference>
<name>A0A0M8MUX2_ESCWE</name>
<protein>
    <submittedName>
        <fullName evidence="2">Putative inactive purple acid phosphatase 16</fullName>
    </submittedName>
</protein>
<dbReference type="InterPro" id="IPR029052">
    <property type="entry name" value="Metallo-depent_PP-like"/>
</dbReference>
<dbReference type="InterPro" id="IPR004843">
    <property type="entry name" value="Calcineurin-like_PHP"/>
</dbReference>
<dbReference type="PANTHER" id="PTHR32440">
    <property type="entry name" value="PHOSPHATASE DCR2-RELATED-RELATED"/>
    <property type="match status" value="1"/>
</dbReference>
<dbReference type="Gene3D" id="3.60.21.10">
    <property type="match status" value="1"/>
</dbReference>
<dbReference type="GO" id="GO:0005737">
    <property type="term" value="C:cytoplasm"/>
    <property type="evidence" value="ECO:0007669"/>
    <property type="project" value="TreeGrafter"/>
</dbReference>
<dbReference type="PANTHER" id="PTHR32440:SF11">
    <property type="entry name" value="METALLOPHOSPHOESTERASE DOMAIN-CONTAINING PROTEIN"/>
    <property type="match status" value="1"/>
</dbReference>
<gene>
    <name evidence="2" type="ORF">ESCO_001342</name>
</gene>
<feature type="domain" description="Calcineurin-like phosphoesterase" evidence="1">
    <location>
        <begin position="15"/>
        <end position="99"/>
    </location>
</feature>
<dbReference type="AlphaFoldDB" id="A0A0M8MUX2"/>
<dbReference type="OrthoDB" id="783096at2759"/>
<dbReference type="EMBL" id="LGSR01000020">
    <property type="protein sequence ID" value="KOS19058.1"/>
    <property type="molecule type" value="Genomic_DNA"/>
</dbReference>
<proteinExistence type="predicted"/>
<reference evidence="2 3" key="1">
    <citation type="submission" date="2015-07" db="EMBL/GenBank/DDBJ databases">
        <title>The genome of the fungus Escovopsis weberi, a specialized disease agent of ant agriculture.</title>
        <authorList>
            <person name="de Man T.J."/>
            <person name="Stajich J.E."/>
            <person name="Kubicek C.P."/>
            <person name="Chenthamara K."/>
            <person name="Atanasova L."/>
            <person name="Druzhinina I.S."/>
            <person name="Birnbaum S."/>
            <person name="Barribeau S.M."/>
            <person name="Teiling C."/>
            <person name="Suen G."/>
            <person name="Currie C."/>
            <person name="Gerardo N.M."/>
        </authorList>
    </citation>
    <scope>NUCLEOTIDE SEQUENCE [LARGE SCALE GENOMIC DNA]</scope>
</reference>
<evidence type="ECO:0000313" key="3">
    <source>
        <dbReference type="Proteomes" id="UP000053831"/>
    </source>
</evidence>
<dbReference type="Proteomes" id="UP000053831">
    <property type="component" value="Unassembled WGS sequence"/>
</dbReference>
<comment type="caution">
    <text evidence="2">The sequence shown here is derived from an EMBL/GenBank/DDBJ whole genome shotgun (WGS) entry which is preliminary data.</text>
</comment>
<organism evidence="2 3">
    <name type="scientific">Escovopsis weberi</name>
    <dbReference type="NCBI Taxonomy" id="150374"/>
    <lineage>
        <taxon>Eukaryota</taxon>
        <taxon>Fungi</taxon>
        <taxon>Dikarya</taxon>
        <taxon>Ascomycota</taxon>
        <taxon>Pezizomycotina</taxon>
        <taxon>Sordariomycetes</taxon>
        <taxon>Hypocreomycetidae</taxon>
        <taxon>Hypocreales</taxon>
        <taxon>Hypocreaceae</taxon>
        <taxon>Escovopsis</taxon>
    </lineage>
</organism>
<dbReference type="STRING" id="150374.A0A0M8MUX2"/>
<dbReference type="SUPFAM" id="SSF56300">
    <property type="entry name" value="Metallo-dependent phosphatases"/>
    <property type="match status" value="1"/>
</dbReference>
<accession>A0A0M8MUX2</accession>
<evidence type="ECO:0000313" key="2">
    <source>
        <dbReference type="EMBL" id="KOS19058.1"/>
    </source>
</evidence>
<keyword evidence="3" id="KW-1185">Reference proteome</keyword>
<sequence>MFSADGTFQISIFEDLHFGENAWEPWGPQQDLNTVRVIESVLDRESPGLVVLNGDLITGENAFRENSTVYVDQMVGPMLARGLPWASTYGNHDRDFNLAAAEILAREQQWPNCLTRSMVRPAGRDDAGVSNYYVPVYAPGCSEWPCPPELLLWFFDSRGGHRFQERRGDGDGGPDDGGGRVALPGWVDAAVARWFRDTSAALHARFGRAIPSLAFVHIPTNASAALQAEHGRAASVDPHRQPGINDDYPISQQAAGWCPDGRRDASCAYGGHDEPFMRAVASTPGLIALFSAHDHGNTWCYRWDRLVPGMTVAGTGVNLCFGQHSGYGGYGNWIRGSRQVRVSLGALARGGADTWIRLESGDVVGAVSLNATFGRDVYPATPNTMTYCPTCGSKAKRGRGWATSRRKRRWLGLVP</sequence>
<dbReference type="GO" id="GO:0016788">
    <property type="term" value="F:hydrolase activity, acting on ester bonds"/>
    <property type="evidence" value="ECO:0007669"/>
    <property type="project" value="TreeGrafter"/>
</dbReference>